<keyword evidence="7" id="KW-1185">Reference proteome</keyword>
<dbReference type="PANTHER" id="PTHR33469">
    <property type="entry name" value="PROTEIN ELF4-LIKE 4"/>
    <property type="match status" value="1"/>
</dbReference>
<dbReference type="InterPro" id="IPR009741">
    <property type="entry name" value="EARLY_FLOWERING_4_dom"/>
</dbReference>
<proteinExistence type="inferred from homology"/>
<dbReference type="Proteomes" id="UP000245207">
    <property type="component" value="Unassembled WGS sequence"/>
</dbReference>
<name>A0A2U1NKR5_ARTAN</name>
<keyword evidence="3" id="KW-0090">Biological rhythms</keyword>
<dbReference type="GO" id="GO:0005634">
    <property type="term" value="C:nucleus"/>
    <property type="evidence" value="ECO:0007669"/>
    <property type="project" value="UniProtKB-SubCell"/>
</dbReference>
<comment type="caution">
    <text evidence="6">The sequence shown here is derived from an EMBL/GenBank/DDBJ whole genome shotgun (WGS) entry which is preliminary data.</text>
</comment>
<evidence type="ECO:0000256" key="3">
    <source>
        <dbReference type="ARBA" id="ARBA00023108"/>
    </source>
</evidence>
<dbReference type="GO" id="GO:0048511">
    <property type="term" value="P:rhythmic process"/>
    <property type="evidence" value="ECO:0007669"/>
    <property type="project" value="UniProtKB-KW"/>
</dbReference>
<dbReference type="EMBL" id="PKPP01002620">
    <property type="protein sequence ID" value="PWA74103.1"/>
    <property type="molecule type" value="Genomic_DNA"/>
</dbReference>
<evidence type="ECO:0000256" key="2">
    <source>
        <dbReference type="ARBA" id="ARBA00009514"/>
    </source>
</evidence>
<dbReference type="Pfam" id="PF07011">
    <property type="entry name" value="Elf4"/>
    <property type="match status" value="1"/>
</dbReference>
<keyword evidence="4" id="KW-0539">Nucleus</keyword>
<evidence type="ECO:0000256" key="4">
    <source>
        <dbReference type="ARBA" id="ARBA00023242"/>
    </source>
</evidence>
<evidence type="ECO:0000313" key="7">
    <source>
        <dbReference type="Proteomes" id="UP000245207"/>
    </source>
</evidence>
<dbReference type="GO" id="GO:0009649">
    <property type="term" value="P:entrainment of circadian clock"/>
    <property type="evidence" value="ECO:0007669"/>
    <property type="project" value="TreeGrafter"/>
</dbReference>
<feature type="domain" description="Protein EARLY FLOWERING 4" evidence="5">
    <location>
        <begin position="20"/>
        <end position="96"/>
    </location>
</feature>
<dbReference type="AlphaFoldDB" id="A0A2U1NKR5"/>
<dbReference type="STRING" id="35608.A0A2U1NKR5"/>
<organism evidence="6 7">
    <name type="scientific">Artemisia annua</name>
    <name type="common">Sweet wormwood</name>
    <dbReference type="NCBI Taxonomy" id="35608"/>
    <lineage>
        <taxon>Eukaryota</taxon>
        <taxon>Viridiplantae</taxon>
        <taxon>Streptophyta</taxon>
        <taxon>Embryophyta</taxon>
        <taxon>Tracheophyta</taxon>
        <taxon>Spermatophyta</taxon>
        <taxon>Magnoliopsida</taxon>
        <taxon>eudicotyledons</taxon>
        <taxon>Gunneridae</taxon>
        <taxon>Pentapetalae</taxon>
        <taxon>asterids</taxon>
        <taxon>campanulids</taxon>
        <taxon>Asterales</taxon>
        <taxon>Asteraceae</taxon>
        <taxon>Asteroideae</taxon>
        <taxon>Anthemideae</taxon>
        <taxon>Artemisiinae</taxon>
        <taxon>Artemisia</taxon>
    </lineage>
</organism>
<sequence length="338" mass="38080">MDSPQNSGEKTTAKQRLSGEGEAWMALSKSLKEAQSALDKNRLLIQQVNENHQSKISENMVKNVALINEINGNISKVSDVYSSLSVNFASFVRDTRVKKKGEKMLPAKVGILADAYTRCRPSMITKECDSLIIWDRDDWYVANVTQTFATKLKFCSVAELGFHNRMLPAKVGILADAYTRCRPSMITKECDSLIIWDRDDCCDSWVSLVNLSMRVYVSWVNNTSQINSGLLLCGVNCSLHGHFVYFLHKSVWYHHVPLMFNFDSTTHMLTISTSVWIFVTQDCPFASVIGRLNTHKRVVSVEAAVLGLTQSNRPGFVMKTLEHIDVVNSRFRSLALVN</sequence>
<comment type="similarity">
    <text evidence="2">Belongs to the EARLY FLOWERING 4 family.</text>
</comment>
<evidence type="ECO:0000256" key="1">
    <source>
        <dbReference type="ARBA" id="ARBA00004123"/>
    </source>
</evidence>
<evidence type="ECO:0000313" key="6">
    <source>
        <dbReference type="EMBL" id="PWA74103.1"/>
    </source>
</evidence>
<evidence type="ECO:0000259" key="5">
    <source>
        <dbReference type="Pfam" id="PF07011"/>
    </source>
</evidence>
<comment type="subcellular location">
    <subcellularLocation>
        <location evidence="1">Nucleus</location>
    </subcellularLocation>
</comment>
<accession>A0A2U1NKR5</accession>
<dbReference type="GO" id="GO:0042753">
    <property type="term" value="P:positive regulation of circadian rhythm"/>
    <property type="evidence" value="ECO:0007669"/>
    <property type="project" value="InterPro"/>
</dbReference>
<protein>
    <recommendedName>
        <fullName evidence="5">Protein EARLY FLOWERING 4 domain-containing protein</fullName>
    </recommendedName>
</protein>
<dbReference type="InterPro" id="IPR040462">
    <property type="entry name" value="EARLY_FLOWERING_4"/>
</dbReference>
<gene>
    <name evidence="6" type="ORF">CTI12_AA255160</name>
</gene>
<reference evidence="6 7" key="1">
    <citation type="journal article" date="2018" name="Mol. Plant">
        <title>The genome of Artemisia annua provides insight into the evolution of Asteraceae family and artemisinin biosynthesis.</title>
        <authorList>
            <person name="Shen Q."/>
            <person name="Zhang L."/>
            <person name="Liao Z."/>
            <person name="Wang S."/>
            <person name="Yan T."/>
            <person name="Shi P."/>
            <person name="Liu M."/>
            <person name="Fu X."/>
            <person name="Pan Q."/>
            <person name="Wang Y."/>
            <person name="Lv Z."/>
            <person name="Lu X."/>
            <person name="Zhang F."/>
            <person name="Jiang W."/>
            <person name="Ma Y."/>
            <person name="Chen M."/>
            <person name="Hao X."/>
            <person name="Li L."/>
            <person name="Tang Y."/>
            <person name="Lv G."/>
            <person name="Zhou Y."/>
            <person name="Sun X."/>
            <person name="Brodelius P.E."/>
            <person name="Rose J.K.C."/>
            <person name="Tang K."/>
        </authorList>
    </citation>
    <scope>NUCLEOTIDE SEQUENCE [LARGE SCALE GENOMIC DNA]</scope>
    <source>
        <strain evidence="7">cv. Huhao1</strain>
        <tissue evidence="6">Leaf</tissue>
    </source>
</reference>
<dbReference type="PANTHER" id="PTHR33469:SF40">
    <property type="entry name" value="PROTEIN EARLY FLOWERING 4-LIKE"/>
    <property type="match status" value="1"/>
</dbReference>